<dbReference type="PANTHER" id="PTHR12606:SF141">
    <property type="entry name" value="GH15225P-RELATED"/>
    <property type="match status" value="1"/>
</dbReference>
<accession>A0AA88HQP5</accession>
<evidence type="ECO:0000256" key="1">
    <source>
        <dbReference type="ARBA" id="ARBA00005234"/>
    </source>
</evidence>
<dbReference type="InterPro" id="IPR003653">
    <property type="entry name" value="Peptidase_C48_C"/>
</dbReference>
<feature type="domain" description="Ubiquitin-like protease family profile" evidence="6">
    <location>
        <begin position="1233"/>
        <end position="1401"/>
    </location>
</feature>
<comment type="caution">
    <text evidence="7">The sequence shown here is derived from an EMBL/GenBank/DDBJ whole genome shotgun (WGS) entry which is preliminary data.</text>
</comment>
<organism evidence="7 8">
    <name type="scientific">Artemia franciscana</name>
    <name type="common">Brine shrimp</name>
    <name type="synonym">Artemia sanfranciscana</name>
    <dbReference type="NCBI Taxonomy" id="6661"/>
    <lineage>
        <taxon>Eukaryota</taxon>
        <taxon>Metazoa</taxon>
        <taxon>Ecdysozoa</taxon>
        <taxon>Arthropoda</taxon>
        <taxon>Crustacea</taxon>
        <taxon>Branchiopoda</taxon>
        <taxon>Anostraca</taxon>
        <taxon>Artemiidae</taxon>
        <taxon>Artemia</taxon>
    </lineage>
</organism>
<evidence type="ECO:0000256" key="5">
    <source>
        <dbReference type="SAM" id="MobiDB-lite"/>
    </source>
</evidence>
<name>A0AA88HQP5_ARTSF</name>
<evidence type="ECO:0000313" key="7">
    <source>
        <dbReference type="EMBL" id="KAK2713433.1"/>
    </source>
</evidence>
<protein>
    <recommendedName>
        <fullName evidence="6">Ubiquitin-like protease family profile domain-containing protein</fullName>
    </recommendedName>
</protein>
<keyword evidence="3" id="KW-0378">Hydrolase</keyword>
<proteinExistence type="inferred from homology"/>
<dbReference type="PROSITE" id="PS50600">
    <property type="entry name" value="ULP_PROTEASE"/>
    <property type="match status" value="2"/>
</dbReference>
<dbReference type="PANTHER" id="PTHR12606">
    <property type="entry name" value="SENTRIN/SUMO-SPECIFIC PROTEASE"/>
    <property type="match status" value="1"/>
</dbReference>
<dbReference type="EMBL" id="JAVRJZ010000014">
    <property type="protein sequence ID" value="KAK2713433.1"/>
    <property type="molecule type" value="Genomic_DNA"/>
</dbReference>
<feature type="compositionally biased region" description="Basic and acidic residues" evidence="5">
    <location>
        <begin position="503"/>
        <end position="512"/>
    </location>
</feature>
<dbReference type="GO" id="GO:0006508">
    <property type="term" value="P:proteolysis"/>
    <property type="evidence" value="ECO:0007669"/>
    <property type="project" value="UniProtKB-KW"/>
</dbReference>
<evidence type="ECO:0000313" key="8">
    <source>
        <dbReference type="Proteomes" id="UP001187531"/>
    </source>
</evidence>
<evidence type="ECO:0000256" key="4">
    <source>
        <dbReference type="ARBA" id="ARBA00022807"/>
    </source>
</evidence>
<dbReference type="Pfam" id="PF02902">
    <property type="entry name" value="Peptidase_C48"/>
    <property type="match status" value="1"/>
</dbReference>
<dbReference type="SUPFAM" id="SSF54001">
    <property type="entry name" value="Cysteine proteinases"/>
    <property type="match status" value="2"/>
</dbReference>
<dbReference type="GO" id="GO:0016926">
    <property type="term" value="P:protein desumoylation"/>
    <property type="evidence" value="ECO:0007669"/>
    <property type="project" value="TreeGrafter"/>
</dbReference>
<evidence type="ECO:0000259" key="6">
    <source>
        <dbReference type="PROSITE" id="PS50600"/>
    </source>
</evidence>
<sequence>MMGKKRGKEARGKKFVNKYKEIQEKIKFQRSNQEYSREYEYEMVSTIYESTEEGGQQGDEINEDGFQTHFEVKVLEKINIEGNFENDKLGMKFKECMEIKECKDIEKVDLQESMLEYFELEEENELQETRGTSLCNLVDLHVYETKKSALKSTEAAIILKTAHETAISRFKLCKNTIPSYPAADPCFNPVSGITNNTAESFNDVMKRVIQQKQDVPMERCILGLLCLDDEYYTHVSRGYKGIGDYRLLEKTHKEYIVHIKKEEDPVKSRKEMFLRMVQEVDGSDSFCEKITTKQDHQPSGIVDIAEALWRKGHVTFYNENQVYLVSNLIRKKVNVVKPRTDTTTVRGNKIVTKGTKRKSLVEVYYYSCDFGISKCPCKLAVLRSRGHDLVTEKSNIQLKTLKKVKVRSKRYVRPGIKSSLTIQDCYNIKPASDSVAAHKLSFTSDSDNKDEGSFTSPINETSRAILKTSGEQNTLGTGIRYRNKETTEVASLKKTSKYQSKSSDGDHNSKVAKQTEDIQFVKTVKKRKHCPTQLMKPRKMARRRNIRFEATPYTIPTSICHGYGFTGPINDLYDEAKEVIKLLKRLFGSGRIYPFCGHLESLLRPETWLKTEMVSYLVNLVTSSCVSARTIDIYSTFNLTNIDALKSYPEKPRERFSDVSHDCSVLFVPLCVNMRDISDRECKNHFILGICDISRRTFYLLYSLKPLNRTQGRQVLANLKYPMDGVDKRYTELELGSCGIAPQVDSSSCGLFVVKYAQDYANGITYLGSALSVDLPSPSKYKLSKGRSTVSNQKVIELYNDDTEMANMKSVELMNKYRNELAIQLLESVLIKNRMASCYNCREQIPENMQLICKNCKAVACIAESLPVLQLPNLHDLQYASNPENANKLISFVGLLLKIERLQPTASNRPTTKLTIASDDLTTVAQMMVWEKPDKKYDVSIFERYAIVNANINIFRNSTNLVPSLIVTTKLISLGRHPALPQRQVIRIPNPTIVRDEEGVFISGQIVSINPNVISLISFLLMMGKKRGKEARGKKFVNKYKEIQEKIKVQRSNQEYSREYEYEMDCYNIKPAADSVAPHKLSFTSNSDNQDEGSFTSPINETSRAILKTSGEQNTLGTGIRNKNKEITEVASLKKTSKYQSKSSDGDHNSKVAKQTEDIQFVKTVKKRKHCPTQPMKPRKMERRRNIRFEAKPSTIPTSICHGYGFTGPINDLYDEAKEVIKFLKRLFGSGRIYPFCCHLESLLRPETWLKTEMVSYLVNLVTSSCVSARTIDIYSTFNLTNIDALKSYPEKPRERFSDVSHDCSVLFVPLCVNMCDISDRERKNHFILGICDFSRRTFYLLDSLKTLNRTQGRQVLSNLKYLMDGVDKRYTELELGSCGIAPQVDSSSSGLFVVKYAHDYANGITYLGSALSVDLPSPSKYTRSKGRSTVSNQKVIELYNDDTEMVNMKSVEIMNKYRNELAIQVLESVFNKEQHGQLL</sequence>
<dbReference type="GO" id="GO:0016929">
    <property type="term" value="F:deSUMOylase activity"/>
    <property type="evidence" value="ECO:0007669"/>
    <property type="project" value="TreeGrafter"/>
</dbReference>
<feature type="region of interest" description="Disordered" evidence="5">
    <location>
        <begin position="490"/>
        <end position="512"/>
    </location>
</feature>
<evidence type="ECO:0000256" key="2">
    <source>
        <dbReference type="ARBA" id="ARBA00022670"/>
    </source>
</evidence>
<comment type="similarity">
    <text evidence="1">Belongs to the peptidase C48 family.</text>
</comment>
<evidence type="ECO:0000256" key="3">
    <source>
        <dbReference type="ARBA" id="ARBA00022801"/>
    </source>
</evidence>
<dbReference type="Proteomes" id="UP001187531">
    <property type="component" value="Unassembled WGS sequence"/>
</dbReference>
<dbReference type="Gene3D" id="3.40.395.10">
    <property type="entry name" value="Adenoviral Proteinase, Chain A"/>
    <property type="match status" value="2"/>
</dbReference>
<dbReference type="InterPro" id="IPR038765">
    <property type="entry name" value="Papain-like_cys_pep_sf"/>
</dbReference>
<dbReference type="GO" id="GO:0005634">
    <property type="term" value="C:nucleus"/>
    <property type="evidence" value="ECO:0007669"/>
    <property type="project" value="TreeGrafter"/>
</dbReference>
<gene>
    <name evidence="7" type="ORF">QYM36_009338</name>
</gene>
<keyword evidence="2" id="KW-0645">Protease</keyword>
<keyword evidence="8" id="KW-1185">Reference proteome</keyword>
<feature type="domain" description="Ubiquitin-like protease family profile" evidence="6">
    <location>
        <begin position="592"/>
        <end position="760"/>
    </location>
</feature>
<feature type="region of interest" description="Disordered" evidence="5">
    <location>
        <begin position="1135"/>
        <end position="1155"/>
    </location>
</feature>
<reference evidence="7" key="1">
    <citation type="submission" date="2023-07" db="EMBL/GenBank/DDBJ databases">
        <title>Chromosome-level genome assembly of Artemia franciscana.</title>
        <authorList>
            <person name="Jo E."/>
        </authorList>
    </citation>
    <scope>NUCLEOTIDE SEQUENCE</scope>
    <source>
        <tissue evidence="7">Whole body</tissue>
    </source>
</reference>
<keyword evidence="4" id="KW-0788">Thiol protease</keyword>
<feature type="compositionally biased region" description="Basic and acidic residues" evidence="5">
    <location>
        <begin position="1144"/>
        <end position="1155"/>
    </location>
</feature>